<dbReference type="Gene3D" id="2.70.40.10">
    <property type="match status" value="1"/>
</dbReference>
<dbReference type="InterPro" id="IPR008181">
    <property type="entry name" value="dUTPase"/>
</dbReference>
<dbReference type="Pfam" id="PF00692">
    <property type="entry name" value="dUTPase"/>
    <property type="match status" value="1"/>
</dbReference>
<sequence>MAKRVAKFEKVTYGQFEKDWLDTFDIPELDTSTRREIESIYGAITLPKRATKGSAGYDFVSPLTFTLKPGETIKIPTGIRCGMNTDWVLKCYPRSGLGFKYRLQLDNLVGIIDSDYFYSDNEGHIFAKLTNDSKTNKIVTVRRGDAFMQGIFVEYGITEDDKVETSRNGGFGSTDKNKKE</sequence>
<comment type="similarity">
    <text evidence="1">Belongs to the dUTPase family.</text>
</comment>
<dbReference type="EC" id="3.6.1.23" evidence="2"/>
<dbReference type="GO" id="GO:0046081">
    <property type="term" value="P:dUTP catabolic process"/>
    <property type="evidence" value="ECO:0007669"/>
    <property type="project" value="InterPro"/>
</dbReference>
<name>A0A8S5SVL3_9CAUD</name>
<dbReference type="CDD" id="cd07557">
    <property type="entry name" value="trimeric_dUTPase"/>
    <property type="match status" value="1"/>
</dbReference>
<dbReference type="InterPro" id="IPR029054">
    <property type="entry name" value="dUTPase-like"/>
</dbReference>
<evidence type="ECO:0000256" key="2">
    <source>
        <dbReference type="ARBA" id="ARBA00012379"/>
    </source>
</evidence>
<feature type="domain" description="dUTPase-like" evidence="5">
    <location>
        <begin position="44"/>
        <end position="173"/>
    </location>
</feature>
<protein>
    <recommendedName>
        <fullName evidence="2">dUTP diphosphatase</fullName>
        <ecNumber evidence="2">3.6.1.23</ecNumber>
    </recommendedName>
</protein>
<keyword evidence="3" id="KW-0378">Hydrolase</keyword>
<dbReference type="GO" id="GO:0000287">
    <property type="term" value="F:magnesium ion binding"/>
    <property type="evidence" value="ECO:0007669"/>
    <property type="project" value="InterPro"/>
</dbReference>
<dbReference type="InterPro" id="IPR036157">
    <property type="entry name" value="dUTPase-like_sf"/>
</dbReference>
<evidence type="ECO:0000256" key="4">
    <source>
        <dbReference type="ARBA" id="ARBA00023080"/>
    </source>
</evidence>
<evidence type="ECO:0000259" key="5">
    <source>
        <dbReference type="Pfam" id="PF00692"/>
    </source>
</evidence>
<evidence type="ECO:0000313" key="6">
    <source>
        <dbReference type="EMBL" id="DAF54586.1"/>
    </source>
</evidence>
<dbReference type="GO" id="GO:0006226">
    <property type="term" value="P:dUMP biosynthetic process"/>
    <property type="evidence" value="ECO:0007669"/>
    <property type="project" value="InterPro"/>
</dbReference>
<organism evidence="6">
    <name type="scientific">Siphoviridae sp. ctqPo10</name>
    <dbReference type="NCBI Taxonomy" id="2827948"/>
    <lineage>
        <taxon>Viruses</taxon>
        <taxon>Duplodnaviria</taxon>
        <taxon>Heunggongvirae</taxon>
        <taxon>Uroviricota</taxon>
        <taxon>Caudoviricetes</taxon>
    </lineage>
</organism>
<proteinExistence type="inferred from homology"/>
<dbReference type="PANTHER" id="PTHR11241">
    <property type="entry name" value="DEOXYURIDINE 5'-TRIPHOSPHATE NUCLEOTIDOHYDROLASE"/>
    <property type="match status" value="1"/>
</dbReference>
<dbReference type="GO" id="GO:0004170">
    <property type="term" value="F:dUTP diphosphatase activity"/>
    <property type="evidence" value="ECO:0007669"/>
    <property type="project" value="UniProtKB-EC"/>
</dbReference>
<dbReference type="SUPFAM" id="SSF51283">
    <property type="entry name" value="dUTPase-like"/>
    <property type="match status" value="1"/>
</dbReference>
<evidence type="ECO:0000256" key="3">
    <source>
        <dbReference type="ARBA" id="ARBA00022801"/>
    </source>
</evidence>
<dbReference type="PANTHER" id="PTHR11241:SF0">
    <property type="entry name" value="DEOXYURIDINE 5'-TRIPHOSPHATE NUCLEOTIDOHYDROLASE"/>
    <property type="match status" value="1"/>
</dbReference>
<evidence type="ECO:0000256" key="1">
    <source>
        <dbReference type="ARBA" id="ARBA00006581"/>
    </source>
</evidence>
<reference evidence="6" key="1">
    <citation type="journal article" date="2021" name="Proc. Natl. Acad. Sci. U.S.A.">
        <title>A Catalog of Tens of Thousands of Viruses from Human Metagenomes Reveals Hidden Associations with Chronic Diseases.</title>
        <authorList>
            <person name="Tisza M.J."/>
            <person name="Buck C.B."/>
        </authorList>
    </citation>
    <scope>NUCLEOTIDE SEQUENCE</scope>
    <source>
        <strain evidence="6">CtqPo10</strain>
    </source>
</reference>
<dbReference type="EMBL" id="BK032682">
    <property type="protein sequence ID" value="DAF54586.1"/>
    <property type="molecule type" value="Genomic_DNA"/>
</dbReference>
<keyword evidence="4" id="KW-0546">Nucleotide metabolism</keyword>
<dbReference type="InterPro" id="IPR033704">
    <property type="entry name" value="dUTPase_trimeric"/>
</dbReference>
<accession>A0A8S5SVL3</accession>